<dbReference type="VEuPathDB" id="FungiDB:MGL_0823"/>
<reference evidence="2 3" key="1">
    <citation type="journal article" date="2007" name="Proc. Natl. Acad. Sci. U.S.A.">
        <title>Dandruff-associated Malassezia genomes reveal convergent and divergent virulence traits shared with plant and human fungal pathogens.</title>
        <authorList>
            <person name="Xu J."/>
            <person name="Saunders C.W."/>
            <person name="Hu P."/>
            <person name="Grant R.A."/>
            <person name="Boekhout T."/>
            <person name="Kuramae E.E."/>
            <person name="Kronstad J.W."/>
            <person name="Deangelis Y.M."/>
            <person name="Reeder N.L."/>
            <person name="Johnstone K.R."/>
            <person name="Leland M."/>
            <person name="Fieno A.M."/>
            <person name="Begley W.M."/>
            <person name="Sun Y."/>
            <person name="Lacey M.P."/>
            <person name="Chaudhary T."/>
            <person name="Keough T."/>
            <person name="Chu L."/>
            <person name="Sears R."/>
            <person name="Yuan B."/>
            <person name="Dawson T.L.Jr."/>
        </authorList>
    </citation>
    <scope>NUCLEOTIDE SEQUENCE [LARGE SCALE GENOMIC DNA]</scope>
    <source>
        <strain evidence="3">ATCC MYA-4612 / CBS 7966</strain>
    </source>
</reference>
<keyword evidence="3" id="KW-1185">Reference proteome</keyword>
<name>A8PV89_MALGO</name>
<protein>
    <submittedName>
        <fullName evidence="2">Uncharacterized protein</fullName>
    </submittedName>
</protein>
<dbReference type="GeneID" id="5855870"/>
<dbReference type="AlphaFoldDB" id="A8PV89"/>
<evidence type="ECO:0000256" key="1">
    <source>
        <dbReference type="SAM" id="MobiDB-lite"/>
    </source>
</evidence>
<feature type="region of interest" description="Disordered" evidence="1">
    <location>
        <begin position="168"/>
        <end position="199"/>
    </location>
</feature>
<organism evidence="2 3">
    <name type="scientific">Malassezia globosa (strain ATCC MYA-4612 / CBS 7966)</name>
    <name type="common">Dandruff-associated fungus</name>
    <dbReference type="NCBI Taxonomy" id="425265"/>
    <lineage>
        <taxon>Eukaryota</taxon>
        <taxon>Fungi</taxon>
        <taxon>Dikarya</taxon>
        <taxon>Basidiomycota</taxon>
        <taxon>Ustilaginomycotina</taxon>
        <taxon>Malasseziomycetes</taxon>
        <taxon>Malasseziales</taxon>
        <taxon>Malasseziaceae</taxon>
        <taxon>Malassezia</taxon>
    </lineage>
</organism>
<dbReference type="RefSeq" id="XP_001731555.1">
    <property type="nucleotide sequence ID" value="XM_001731503.1"/>
</dbReference>
<gene>
    <name evidence="2" type="ORF">MGL_0823</name>
</gene>
<evidence type="ECO:0000313" key="3">
    <source>
        <dbReference type="Proteomes" id="UP000008837"/>
    </source>
</evidence>
<dbReference type="OrthoDB" id="2556847at2759"/>
<sequence length="329" mass="34136">MTASLEHIERLIHEDEMKSFQDLTTELRKARSELEEIERQRPWVMPVIKGTDASTSTTTSSPASHDARPSSPAARSDHTPDAHQDRLGASSRPFPIVRPPSHDNRPTPLPSTNPPPLSPPPVSNLAVLSANNGSPSPATSMPSRQSPLQAPGAATTALATAVPCGTATSMTPTPATPMPVSGSVAPTPAGTMNGMSSLNTTESLTKTSIPTQPLPLVVPIACVPRLTALGINLVPAPHLVPALSLASAGQSVAMNAGLTAPRPVIGAQNEPVLLVGITDAPASLPPAANQASRQRLHLSVVLSKLRPDQLSGLANIMQSLQADDENTSK</sequence>
<feature type="compositionally biased region" description="Polar residues" evidence="1">
    <location>
        <begin position="130"/>
        <end position="148"/>
    </location>
</feature>
<dbReference type="InParanoid" id="A8PV89"/>
<evidence type="ECO:0000313" key="2">
    <source>
        <dbReference type="EMBL" id="EDP44341.1"/>
    </source>
</evidence>
<feature type="compositionally biased region" description="Pro residues" evidence="1">
    <location>
        <begin position="107"/>
        <end position="122"/>
    </location>
</feature>
<feature type="compositionally biased region" description="Basic and acidic residues" evidence="1">
    <location>
        <begin position="75"/>
        <end position="86"/>
    </location>
</feature>
<dbReference type="EMBL" id="AAYY01000003">
    <property type="protein sequence ID" value="EDP44341.1"/>
    <property type="molecule type" value="Genomic_DNA"/>
</dbReference>
<comment type="caution">
    <text evidence="2">The sequence shown here is derived from an EMBL/GenBank/DDBJ whole genome shotgun (WGS) entry which is preliminary data.</text>
</comment>
<dbReference type="Proteomes" id="UP000008837">
    <property type="component" value="Unassembled WGS sequence"/>
</dbReference>
<dbReference type="KEGG" id="mgl:MGL_0823"/>
<proteinExistence type="predicted"/>
<feature type="region of interest" description="Disordered" evidence="1">
    <location>
        <begin position="34"/>
        <end position="154"/>
    </location>
</feature>
<accession>A8PV89</accession>